<reference evidence="2 3" key="1">
    <citation type="journal article" date="2019" name="Sci. Rep.">
        <title>Orb-weaving spider Araneus ventricosus genome elucidates the spidroin gene catalogue.</title>
        <authorList>
            <person name="Kono N."/>
            <person name="Nakamura H."/>
            <person name="Ohtoshi R."/>
            <person name="Moran D.A.P."/>
            <person name="Shinohara A."/>
            <person name="Yoshida Y."/>
            <person name="Fujiwara M."/>
            <person name="Mori M."/>
            <person name="Tomita M."/>
            <person name="Arakawa K."/>
        </authorList>
    </citation>
    <scope>NUCLEOTIDE SEQUENCE [LARGE SCALE GENOMIC DNA]</scope>
</reference>
<keyword evidence="3" id="KW-1185">Reference proteome</keyword>
<dbReference type="InterPro" id="IPR005135">
    <property type="entry name" value="Endo/exonuclease/phosphatase"/>
</dbReference>
<dbReference type="PANTHER" id="PTHR33273:SF4">
    <property type="entry name" value="ENDONUCLEASE_EXONUCLEASE_PHOSPHATASE DOMAIN-CONTAINING PROTEIN"/>
    <property type="match status" value="1"/>
</dbReference>
<dbReference type="GO" id="GO:0003824">
    <property type="term" value="F:catalytic activity"/>
    <property type="evidence" value="ECO:0007669"/>
    <property type="project" value="InterPro"/>
</dbReference>
<protein>
    <recommendedName>
        <fullName evidence="1">Endonuclease/exonuclease/phosphatase domain-containing protein</fullName>
    </recommendedName>
</protein>
<evidence type="ECO:0000313" key="3">
    <source>
        <dbReference type="Proteomes" id="UP000499080"/>
    </source>
</evidence>
<dbReference type="AlphaFoldDB" id="A0A4Y2KN02"/>
<accession>A0A4Y2KN02</accession>
<dbReference type="InterPro" id="IPR036691">
    <property type="entry name" value="Endo/exonu/phosph_ase_sf"/>
</dbReference>
<comment type="caution">
    <text evidence="2">The sequence shown here is derived from an EMBL/GenBank/DDBJ whole genome shotgun (WGS) entry which is preliminary data.</text>
</comment>
<dbReference type="OrthoDB" id="6437148at2759"/>
<evidence type="ECO:0000313" key="2">
    <source>
        <dbReference type="EMBL" id="GBN03462.1"/>
    </source>
</evidence>
<dbReference type="Pfam" id="PF14529">
    <property type="entry name" value="Exo_endo_phos_2"/>
    <property type="match status" value="1"/>
</dbReference>
<dbReference type="PANTHER" id="PTHR33273">
    <property type="entry name" value="DOMAIN-CONTAINING PROTEIN, PUTATIVE-RELATED"/>
    <property type="match status" value="1"/>
</dbReference>
<organism evidence="2 3">
    <name type="scientific">Araneus ventricosus</name>
    <name type="common">Orbweaver spider</name>
    <name type="synonym">Epeira ventricosa</name>
    <dbReference type="NCBI Taxonomy" id="182803"/>
    <lineage>
        <taxon>Eukaryota</taxon>
        <taxon>Metazoa</taxon>
        <taxon>Ecdysozoa</taxon>
        <taxon>Arthropoda</taxon>
        <taxon>Chelicerata</taxon>
        <taxon>Arachnida</taxon>
        <taxon>Araneae</taxon>
        <taxon>Araneomorphae</taxon>
        <taxon>Entelegynae</taxon>
        <taxon>Araneoidea</taxon>
        <taxon>Araneidae</taxon>
        <taxon>Araneus</taxon>
    </lineage>
</organism>
<feature type="domain" description="Endonuclease/exonuclease/phosphatase" evidence="1">
    <location>
        <begin position="241"/>
        <end position="355"/>
    </location>
</feature>
<dbReference type="SUPFAM" id="SSF56219">
    <property type="entry name" value="DNase I-like"/>
    <property type="match status" value="1"/>
</dbReference>
<evidence type="ECO:0000259" key="1">
    <source>
        <dbReference type="Pfam" id="PF14529"/>
    </source>
</evidence>
<name>A0A4Y2KN02_ARAVE</name>
<dbReference type="Proteomes" id="UP000499080">
    <property type="component" value="Unassembled WGS sequence"/>
</dbReference>
<proteinExistence type="predicted"/>
<sequence length="437" mass="50936">MKLSFAEAAKLNNKRKKPTLLLYPSEENDKEIEEILTEELKVDSANFRFKNVRKIPNKGLAIIWDKHQQLEKLRETILSNGILKKNISLRLPGKRYPSLIIYDLPNDTTNEDVQIALKAYSNWVEDLRLRFKMRGRKEGTSHWVLEAPCEVFFNLRRLRKIPIKWAMYQMKEFLHIKRCSTCQAYGHTANSKECKFTTPFCGCCGFRHNTRNCRNDELYCINCAESNRNLGTNYKIRHRAIETYSSPAQDVHITLQEIQEIISSLPEEKIIIGADLNGHNTLWGYRSNDNRGKDILDFILANNLNIINKPDALPTFQRNNSVGWPDLTLCSQSLIDSSMNWEVLEEISLSDHRYIETTIASTVANQFYKRYKTRHENHLRFLNMLGKEIYHLERKIKAARNSGELNNATIELQTLIINACNKSFKIKKQLLITKPNW</sequence>
<gene>
    <name evidence="2" type="ORF">AVEN_211804_1</name>
</gene>
<dbReference type="EMBL" id="BGPR01004798">
    <property type="protein sequence ID" value="GBN03462.1"/>
    <property type="molecule type" value="Genomic_DNA"/>
</dbReference>
<dbReference type="Gene3D" id="3.60.10.10">
    <property type="entry name" value="Endonuclease/exonuclease/phosphatase"/>
    <property type="match status" value="1"/>
</dbReference>